<accession>A0A2T8FDT0</accession>
<dbReference type="OrthoDB" id="3175972at2"/>
<evidence type="ECO:0008006" key="9">
    <source>
        <dbReference type="Google" id="ProtNLM"/>
    </source>
</evidence>
<protein>
    <recommendedName>
        <fullName evidence="9">Lysine transporter LysE</fullName>
    </recommendedName>
</protein>
<feature type="transmembrane region" description="Helical" evidence="6">
    <location>
        <begin position="177"/>
        <end position="194"/>
    </location>
</feature>
<dbReference type="InterPro" id="IPR001123">
    <property type="entry name" value="LeuE-type"/>
</dbReference>
<evidence type="ECO:0000313" key="7">
    <source>
        <dbReference type="EMBL" id="PVG83853.1"/>
    </source>
</evidence>
<feature type="transmembrane region" description="Helical" evidence="6">
    <location>
        <begin position="52"/>
        <end position="70"/>
    </location>
</feature>
<keyword evidence="8" id="KW-1185">Reference proteome</keyword>
<dbReference type="AlphaFoldDB" id="A0A2T8FDT0"/>
<sequence length="195" mass="19390">MACVVSQLVAFLPVVTLLVLVPGGNNLLVLRTAVEIGTDAARAATAGTSAGIAAWSVAVALGVGGLVAGLPGGLDTLRILGSVAMIAMGLWAMLPRHSTPAEAPPSSGFLTGLAVCVTNPRTPLTAVSLLPQFSLPEAGVLSTLALGVEWAAVAGAWNLLCLSLARGRLDGARGRTLARIGGLIVCGVGVLGLLV</sequence>
<keyword evidence="2" id="KW-1003">Cell membrane</keyword>
<dbReference type="Proteomes" id="UP000246018">
    <property type="component" value="Unassembled WGS sequence"/>
</dbReference>
<proteinExistence type="predicted"/>
<gene>
    <name evidence="7" type="ORF">DDE18_06000</name>
</gene>
<evidence type="ECO:0000256" key="4">
    <source>
        <dbReference type="ARBA" id="ARBA00022989"/>
    </source>
</evidence>
<evidence type="ECO:0000256" key="2">
    <source>
        <dbReference type="ARBA" id="ARBA00022475"/>
    </source>
</evidence>
<dbReference type="GO" id="GO:0005886">
    <property type="term" value="C:plasma membrane"/>
    <property type="evidence" value="ECO:0007669"/>
    <property type="project" value="UniProtKB-SubCell"/>
</dbReference>
<comment type="subcellular location">
    <subcellularLocation>
        <location evidence="1">Cell membrane</location>
        <topology evidence="1">Multi-pass membrane protein</topology>
    </subcellularLocation>
</comment>
<evidence type="ECO:0000256" key="3">
    <source>
        <dbReference type="ARBA" id="ARBA00022692"/>
    </source>
</evidence>
<organism evidence="7 8">
    <name type="scientific">Nocardioides gansuensis</name>
    <dbReference type="NCBI Taxonomy" id="2138300"/>
    <lineage>
        <taxon>Bacteria</taxon>
        <taxon>Bacillati</taxon>
        <taxon>Actinomycetota</taxon>
        <taxon>Actinomycetes</taxon>
        <taxon>Propionibacteriales</taxon>
        <taxon>Nocardioidaceae</taxon>
        <taxon>Nocardioides</taxon>
    </lineage>
</organism>
<feature type="transmembrane region" description="Helical" evidence="6">
    <location>
        <begin position="138"/>
        <end position="165"/>
    </location>
</feature>
<evidence type="ECO:0000256" key="6">
    <source>
        <dbReference type="SAM" id="Phobius"/>
    </source>
</evidence>
<keyword evidence="3 6" id="KW-0812">Transmembrane</keyword>
<dbReference type="PANTHER" id="PTHR30086:SF20">
    <property type="entry name" value="ARGININE EXPORTER PROTEIN ARGO-RELATED"/>
    <property type="match status" value="1"/>
</dbReference>
<keyword evidence="5 6" id="KW-0472">Membrane</keyword>
<evidence type="ECO:0000256" key="1">
    <source>
        <dbReference type="ARBA" id="ARBA00004651"/>
    </source>
</evidence>
<keyword evidence="4 6" id="KW-1133">Transmembrane helix</keyword>
<dbReference type="Pfam" id="PF01810">
    <property type="entry name" value="LysE"/>
    <property type="match status" value="1"/>
</dbReference>
<comment type="caution">
    <text evidence="7">The sequence shown here is derived from an EMBL/GenBank/DDBJ whole genome shotgun (WGS) entry which is preliminary data.</text>
</comment>
<dbReference type="PANTHER" id="PTHR30086">
    <property type="entry name" value="ARGININE EXPORTER PROTEIN ARGO"/>
    <property type="match status" value="1"/>
</dbReference>
<evidence type="ECO:0000313" key="8">
    <source>
        <dbReference type="Proteomes" id="UP000246018"/>
    </source>
</evidence>
<evidence type="ECO:0000256" key="5">
    <source>
        <dbReference type="ARBA" id="ARBA00023136"/>
    </source>
</evidence>
<name>A0A2T8FDT0_9ACTN</name>
<reference evidence="7 8" key="1">
    <citation type="submission" date="2018-04" db="EMBL/GenBank/DDBJ databases">
        <title>Genome of Nocardioides gansuensis WSJ-1.</title>
        <authorList>
            <person name="Wu S."/>
            <person name="Wang G."/>
        </authorList>
    </citation>
    <scope>NUCLEOTIDE SEQUENCE [LARGE SCALE GENOMIC DNA]</scope>
    <source>
        <strain evidence="7 8">WSJ-1</strain>
    </source>
</reference>
<dbReference type="GO" id="GO:0015171">
    <property type="term" value="F:amino acid transmembrane transporter activity"/>
    <property type="evidence" value="ECO:0007669"/>
    <property type="project" value="TreeGrafter"/>
</dbReference>
<dbReference type="EMBL" id="QDGZ01000002">
    <property type="protein sequence ID" value="PVG83853.1"/>
    <property type="molecule type" value="Genomic_DNA"/>
</dbReference>